<name>A0A8H6XJB7_9AGAR</name>
<dbReference type="Proteomes" id="UP000620124">
    <property type="component" value="Unassembled WGS sequence"/>
</dbReference>
<protein>
    <submittedName>
        <fullName evidence="1">TPR-like protein</fullName>
    </submittedName>
</protein>
<dbReference type="GO" id="GO:0007166">
    <property type="term" value="P:cell surface receptor signaling pathway"/>
    <property type="evidence" value="ECO:0007669"/>
    <property type="project" value="InterPro"/>
</dbReference>
<evidence type="ECO:0000313" key="2">
    <source>
        <dbReference type="Proteomes" id="UP000620124"/>
    </source>
</evidence>
<sequence>MPELDKVNTSRVAFNDRLFKASKGAVQAAVVALNVAASATQNVPYLGAISKVLVEVSKIIDEVTVCKATWNTVMARVQEIQTVVENFRAQCNHEWRLEDELPEMIKQGFRDFEMCLSNVIVTMNDCKTTSKLQLLYKRSGLTAAANQCHEEVVSALNIFQAKLQIDQWNLQRDQGKVIHDIRDALMPHIPLVKLNSTITFQFTSNSSPLLLPSSSVVLGKSISLWTLSSIMGLLM</sequence>
<dbReference type="InterPro" id="IPR059179">
    <property type="entry name" value="MLKL-like_MCAfunc"/>
</dbReference>
<dbReference type="OrthoDB" id="3059019at2759"/>
<keyword evidence="2" id="KW-1185">Reference proteome</keyword>
<dbReference type="EMBL" id="JACAZI010000018">
    <property type="protein sequence ID" value="KAF7341390.1"/>
    <property type="molecule type" value="Genomic_DNA"/>
</dbReference>
<organism evidence="1 2">
    <name type="scientific">Mycena venus</name>
    <dbReference type="NCBI Taxonomy" id="2733690"/>
    <lineage>
        <taxon>Eukaryota</taxon>
        <taxon>Fungi</taxon>
        <taxon>Dikarya</taxon>
        <taxon>Basidiomycota</taxon>
        <taxon>Agaricomycotina</taxon>
        <taxon>Agaricomycetes</taxon>
        <taxon>Agaricomycetidae</taxon>
        <taxon>Agaricales</taxon>
        <taxon>Marasmiineae</taxon>
        <taxon>Mycenaceae</taxon>
        <taxon>Mycena</taxon>
    </lineage>
</organism>
<dbReference type="Gene3D" id="1.20.930.20">
    <property type="entry name" value="Adaptor protein Cbl, N-terminal domain"/>
    <property type="match status" value="1"/>
</dbReference>
<gene>
    <name evidence="1" type="ORF">MVEN_01875600</name>
</gene>
<accession>A0A8H6XJB7</accession>
<dbReference type="AlphaFoldDB" id="A0A8H6XJB7"/>
<dbReference type="CDD" id="cd21037">
    <property type="entry name" value="MLKL_NTD"/>
    <property type="match status" value="1"/>
</dbReference>
<comment type="caution">
    <text evidence="1">The sequence shown here is derived from an EMBL/GenBank/DDBJ whole genome shotgun (WGS) entry which is preliminary data.</text>
</comment>
<evidence type="ECO:0000313" key="1">
    <source>
        <dbReference type="EMBL" id="KAF7341390.1"/>
    </source>
</evidence>
<reference evidence="1" key="1">
    <citation type="submission" date="2020-05" db="EMBL/GenBank/DDBJ databases">
        <title>Mycena genomes resolve the evolution of fungal bioluminescence.</title>
        <authorList>
            <person name="Tsai I.J."/>
        </authorList>
    </citation>
    <scope>NUCLEOTIDE SEQUENCE</scope>
    <source>
        <strain evidence="1">CCC161011</strain>
    </source>
</reference>
<proteinExistence type="predicted"/>
<dbReference type="InterPro" id="IPR036537">
    <property type="entry name" value="Adaptor_Cbl_N_dom_sf"/>
</dbReference>